<comment type="subcellular location">
    <subcellularLocation>
        <location evidence="1">Membrane</location>
    </subcellularLocation>
</comment>
<feature type="domain" description="Fatty acid hydroxylase" evidence="6">
    <location>
        <begin position="117"/>
        <end position="246"/>
    </location>
</feature>
<organism evidence="7 8">
    <name type="scientific">Achromobacter animicus</name>
    <dbReference type="NCBI Taxonomy" id="1389935"/>
    <lineage>
        <taxon>Bacteria</taxon>
        <taxon>Pseudomonadati</taxon>
        <taxon>Pseudomonadota</taxon>
        <taxon>Betaproteobacteria</taxon>
        <taxon>Burkholderiales</taxon>
        <taxon>Alcaligenaceae</taxon>
        <taxon>Achromobacter</taxon>
    </lineage>
</organism>
<dbReference type="Proteomes" id="UP000494214">
    <property type="component" value="Unassembled WGS sequence"/>
</dbReference>
<dbReference type="EMBL" id="CADIJM010000010">
    <property type="protein sequence ID" value="CAB3722770.1"/>
    <property type="molecule type" value="Genomic_DNA"/>
</dbReference>
<gene>
    <name evidence="7" type="ORF">LMG26690_04059</name>
</gene>
<evidence type="ECO:0000256" key="1">
    <source>
        <dbReference type="ARBA" id="ARBA00004370"/>
    </source>
</evidence>
<dbReference type="InterPro" id="IPR006694">
    <property type="entry name" value="Fatty_acid_hydroxylase"/>
</dbReference>
<dbReference type="GO" id="GO:0008610">
    <property type="term" value="P:lipid biosynthetic process"/>
    <property type="evidence" value="ECO:0007669"/>
    <property type="project" value="InterPro"/>
</dbReference>
<keyword evidence="4 5" id="KW-0472">Membrane</keyword>
<feature type="transmembrane region" description="Helical" evidence="5">
    <location>
        <begin position="80"/>
        <end position="100"/>
    </location>
</feature>
<dbReference type="AlphaFoldDB" id="A0A6S7B952"/>
<feature type="transmembrane region" description="Helical" evidence="5">
    <location>
        <begin position="20"/>
        <end position="47"/>
    </location>
</feature>
<evidence type="ECO:0000313" key="7">
    <source>
        <dbReference type="EMBL" id="CAB3722770.1"/>
    </source>
</evidence>
<dbReference type="GO" id="GO:0016020">
    <property type="term" value="C:membrane"/>
    <property type="evidence" value="ECO:0007669"/>
    <property type="project" value="UniProtKB-SubCell"/>
</dbReference>
<protein>
    <recommendedName>
        <fullName evidence="6">Fatty acid hydroxylase domain-containing protein</fullName>
    </recommendedName>
</protein>
<evidence type="ECO:0000256" key="2">
    <source>
        <dbReference type="ARBA" id="ARBA00022692"/>
    </source>
</evidence>
<evidence type="ECO:0000256" key="3">
    <source>
        <dbReference type="ARBA" id="ARBA00022989"/>
    </source>
</evidence>
<dbReference type="PANTHER" id="PTHR11863">
    <property type="entry name" value="STEROL DESATURASE"/>
    <property type="match status" value="1"/>
</dbReference>
<sequence length="273" mass="31437">MMRPFFRVNKTFMGQAFEALSAWQVMLAGLLFFGSIYLVFGAATWLLTRHILPALGLGRPLDPRPLAPGQLRRELAQSGLSILLFGTGMIFPWGLLQLGWARLDPDASWQQIVLEILALVAWNDVHFWINHRLLHTRLLRRFHLPHHRSVVTTPFSTYSFHPIEALMLGNVILLPMVVHDFSFWSLLSVPLFSLFFNCIGHANYDFFPKVSYAHWFAASRRHHLHHACYNGNYGFQFTFMDRLFRTRLGAEAAERQLEVYRQRESGAGLRGSA</sequence>
<dbReference type="InterPro" id="IPR050307">
    <property type="entry name" value="Sterol_Desaturase_Related"/>
</dbReference>
<evidence type="ECO:0000313" key="8">
    <source>
        <dbReference type="Proteomes" id="UP000494214"/>
    </source>
</evidence>
<evidence type="ECO:0000256" key="4">
    <source>
        <dbReference type="ARBA" id="ARBA00023136"/>
    </source>
</evidence>
<dbReference type="GO" id="GO:0005506">
    <property type="term" value="F:iron ion binding"/>
    <property type="evidence" value="ECO:0007669"/>
    <property type="project" value="InterPro"/>
</dbReference>
<keyword evidence="2 5" id="KW-0812">Transmembrane</keyword>
<dbReference type="Pfam" id="PF04116">
    <property type="entry name" value="FA_hydroxylase"/>
    <property type="match status" value="1"/>
</dbReference>
<reference evidence="7 8" key="1">
    <citation type="submission" date="2020-04" db="EMBL/GenBank/DDBJ databases">
        <authorList>
            <person name="De Canck E."/>
        </authorList>
    </citation>
    <scope>NUCLEOTIDE SEQUENCE [LARGE SCALE GENOMIC DNA]</scope>
    <source>
        <strain evidence="7 8">LMG 26690</strain>
    </source>
</reference>
<accession>A0A6S7B952</accession>
<dbReference type="GO" id="GO:0016491">
    <property type="term" value="F:oxidoreductase activity"/>
    <property type="evidence" value="ECO:0007669"/>
    <property type="project" value="InterPro"/>
</dbReference>
<evidence type="ECO:0000259" key="6">
    <source>
        <dbReference type="Pfam" id="PF04116"/>
    </source>
</evidence>
<keyword evidence="3 5" id="KW-1133">Transmembrane helix</keyword>
<keyword evidence="8" id="KW-1185">Reference proteome</keyword>
<name>A0A6S7B952_9BURK</name>
<feature type="transmembrane region" description="Helical" evidence="5">
    <location>
        <begin position="181"/>
        <end position="199"/>
    </location>
</feature>
<evidence type="ECO:0000256" key="5">
    <source>
        <dbReference type="SAM" id="Phobius"/>
    </source>
</evidence>
<proteinExistence type="predicted"/>